<evidence type="ECO:0000313" key="4">
    <source>
        <dbReference type="Proteomes" id="UP000179797"/>
    </source>
</evidence>
<keyword evidence="1" id="KW-0175">Coiled coil</keyword>
<dbReference type="RefSeq" id="WP_044228939.1">
    <property type="nucleotide sequence ID" value="NZ_JRYR02000001.1"/>
</dbReference>
<feature type="transmembrane region" description="Helical" evidence="2">
    <location>
        <begin position="12"/>
        <end position="31"/>
    </location>
</feature>
<organism evidence="3 4">
    <name type="scientific">Flammeovirga pacifica</name>
    <dbReference type="NCBI Taxonomy" id="915059"/>
    <lineage>
        <taxon>Bacteria</taxon>
        <taxon>Pseudomonadati</taxon>
        <taxon>Bacteroidota</taxon>
        <taxon>Cytophagia</taxon>
        <taxon>Cytophagales</taxon>
        <taxon>Flammeovirgaceae</taxon>
        <taxon>Flammeovirga</taxon>
    </lineage>
</organism>
<reference evidence="3 4" key="1">
    <citation type="journal article" date="2012" name="Int. J. Syst. Evol. Microbiol.">
        <title>Flammeovirga pacifica sp. nov., isolated from deep-sea sediment.</title>
        <authorList>
            <person name="Xu H."/>
            <person name="Fu Y."/>
            <person name="Yang N."/>
            <person name="Ding Z."/>
            <person name="Lai Q."/>
            <person name="Zeng R."/>
        </authorList>
    </citation>
    <scope>NUCLEOTIDE SEQUENCE [LARGE SCALE GENOMIC DNA]</scope>
    <source>
        <strain evidence="4">DSM 24597 / LMG 26175 / WPAGA1</strain>
    </source>
</reference>
<keyword evidence="2" id="KW-0472">Membrane</keyword>
<sequence>MKTVEKLISVTNLIRVSAYVILVLLCAKVVARITTLEVNDTVLVANVLFASILSMMIVKAYLKNRLNEVENERKRSETLEQQLLEATNLLRDMKVQNQSLKGEFETLTFAHKTLQKKHESLDKLFEETTFALEDMRNANVSLKGELHTLRDVEKRFEQSTDHFNEIILKKDSKLEELRGDLRDADETLAVQRGEIETHKNDAESWKKKYKSLTASASARGIKLSDLKIEKIG</sequence>
<evidence type="ECO:0000256" key="2">
    <source>
        <dbReference type="SAM" id="Phobius"/>
    </source>
</evidence>
<evidence type="ECO:0000313" key="3">
    <source>
        <dbReference type="EMBL" id="OHX67353.1"/>
    </source>
</evidence>
<keyword evidence="2" id="KW-0812">Transmembrane</keyword>
<protein>
    <submittedName>
        <fullName evidence="3">Uncharacterized protein</fullName>
    </submittedName>
</protein>
<feature type="transmembrane region" description="Helical" evidence="2">
    <location>
        <begin position="43"/>
        <end position="62"/>
    </location>
</feature>
<name>A0A1S1Z2F3_FLAPC</name>
<comment type="caution">
    <text evidence="3">The sequence shown here is derived from an EMBL/GenBank/DDBJ whole genome shotgun (WGS) entry which is preliminary data.</text>
</comment>
<proteinExistence type="predicted"/>
<keyword evidence="4" id="KW-1185">Reference proteome</keyword>
<feature type="coiled-coil region" evidence="1">
    <location>
        <begin position="174"/>
        <end position="215"/>
    </location>
</feature>
<dbReference type="AlphaFoldDB" id="A0A1S1Z2F3"/>
<gene>
    <name evidence="3" type="ORF">NH26_13880</name>
</gene>
<feature type="coiled-coil region" evidence="1">
    <location>
        <begin position="59"/>
        <end position="103"/>
    </location>
</feature>
<dbReference type="Proteomes" id="UP000179797">
    <property type="component" value="Unassembled WGS sequence"/>
</dbReference>
<accession>A0A1S1Z2F3</accession>
<dbReference type="EMBL" id="JRYR02000001">
    <property type="protein sequence ID" value="OHX67353.1"/>
    <property type="molecule type" value="Genomic_DNA"/>
</dbReference>
<keyword evidence="2" id="KW-1133">Transmembrane helix</keyword>
<dbReference type="STRING" id="915059.NH26_13880"/>
<evidence type="ECO:0000256" key="1">
    <source>
        <dbReference type="SAM" id="Coils"/>
    </source>
</evidence>